<dbReference type="Proteomes" id="UP001054945">
    <property type="component" value="Unassembled WGS sequence"/>
</dbReference>
<dbReference type="AlphaFoldDB" id="A0AAV4TDN3"/>
<proteinExistence type="predicted"/>
<evidence type="ECO:0000313" key="1">
    <source>
        <dbReference type="EMBL" id="GIY42093.1"/>
    </source>
</evidence>
<comment type="caution">
    <text evidence="1">The sequence shown here is derived from an EMBL/GenBank/DDBJ whole genome shotgun (WGS) entry which is preliminary data.</text>
</comment>
<feature type="non-terminal residue" evidence="1">
    <location>
        <position position="38"/>
    </location>
</feature>
<keyword evidence="2" id="KW-1185">Reference proteome</keyword>
<sequence length="38" mass="4283">MERRHEVFRGDLCLPSTYVLSARTTPAYGCNATQTSLH</sequence>
<gene>
    <name evidence="1" type="ORF">CEXT_360831</name>
</gene>
<organism evidence="1 2">
    <name type="scientific">Caerostris extrusa</name>
    <name type="common">Bark spider</name>
    <name type="synonym">Caerostris bankana</name>
    <dbReference type="NCBI Taxonomy" id="172846"/>
    <lineage>
        <taxon>Eukaryota</taxon>
        <taxon>Metazoa</taxon>
        <taxon>Ecdysozoa</taxon>
        <taxon>Arthropoda</taxon>
        <taxon>Chelicerata</taxon>
        <taxon>Arachnida</taxon>
        <taxon>Araneae</taxon>
        <taxon>Araneomorphae</taxon>
        <taxon>Entelegynae</taxon>
        <taxon>Araneoidea</taxon>
        <taxon>Araneidae</taxon>
        <taxon>Caerostris</taxon>
    </lineage>
</organism>
<name>A0AAV4TDN3_CAEEX</name>
<accession>A0AAV4TDN3</accession>
<evidence type="ECO:0000313" key="2">
    <source>
        <dbReference type="Proteomes" id="UP001054945"/>
    </source>
</evidence>
<reference evidence="1 2" key="1">
    <citation type="submission" date="2021-06" db="EMBL/GenBank/DDBJ databases">
        <title>Caerostris extrusa draft genome.</title>
        <authorList>
            <person name="Kono N."/>
            <person name="Arakawa K."/>
        </authorList>
    </citation>
    <scope>NUCLEOTIDE SEQUENCE [LARGE SCALE GENOMIC DNA]</scope>
</reference>
<protein>
    <submittedName>
        <fullName evidence="1">Uncharacterized protein</fullName>
    </submittedName>
</protein>
<dbReference type="EMBL" id="BPLR01010799">
    <property type="protein sequence ID" value="GIY42093.1"/>
    <property type="molecule type" value="Genomic_DNA"/>
</dbReference>